<feature type="compositionally biased region" description="Polar residues" evidence="1">
    <location>
        <begin position="75"/>
        <end position="91"/>
    </location>
</feature>
<name>A0A9N7UJ50_PLEPL</name>
<reference evidence="2" key="1">
    <citation type="submission" date="2020-03" db="EMBL/GenBank/DDBJ databases">
        <authorList>
            <person name="Weist P."/>
        </authorList>
    </citation>
    <scope>NUCLEOTIDE SEQUENCE</scope>
</reference>
<dbReference type="AlphaFoldDB" id="A0A9N7UJ50"/>
<organism evidence="2 3">
    <name type="scientific">Pleuronectes platessa</name>
    <name type="common">European plaice</name>
    <dbReference type="NCBI Taxonomy" id="8262"/>
    <lineage>
        <taxon>Eukaryota</taxon>
        <taxon>Metazoa</taxon>
        <taxon>Chordata</taxon>
        <taxon>Craniata</taxon>
        <taxon>Vertebrata</taxon>
        <taxon>Euteleostomi</taxon>
        <taxon>Actinopterygii</taxon>
        <taxon>Neopterygii</taxon>
        <taxon>Teleostei</taxon>
        <taxon>Neoteleostei</taxon>
        <taxon>Acanthomorphata</taxon>
        <taxon>Carangaria</taxon>
        <taxon>Pleuronectiformes</taxon>
        <taxon>Pleuronectoidei</taxon>
        <taxon>Pleuronectidae</taxon>
        <taxon>Pleuronectes</taxon>
    </lineage>
</organism>
<proteinExistence type="predicted"/>
<feature type="region of interest" description="Disordered" evidence="1">
    <location>
        <begin position="61"/>
        <end position="95"/>
    </location>
</feature>
<comment type="caution">
    <text evidence="2">The sequence shown here is derived from an EMBL/GenBank/DDBJ whole genome shotgun (WGS) entry which is preliminary data.</text>
</comment>
<evidence type="ECO:0000256" key="1">
    <source>
        <dbReference type="SAM" id="MobiDB-lite"/>
    </source>
</evidence>
<dbReference type="EMBL" id="CADEAL010001307">
    <property type="protein sequence ID" value="CAB1431111.1"/>
    <property type="molecule type" value="Genomic_DNA"/>
</dbReference>
<protein>
    <submittedName>
        <fullName evidence="2">Uncharacterized protein</fullName>
    </submittedName>
</protein>
<evidence type="ECO:0000313" key="3">
    <source>
        <dbReference type="Proteomes" id="UP001153269"/>
    </source>
</evidence>
<keyword evidence="3" id="KW-1185">Reference proteome</keyword>
<gene>
    <name evidence="2" type="ORF">PLEPLA_LOCUS19110</name>
</gene>
<dbReference type="Proteomes" id="UP001153269">
    <property type="component" value="Unassembled WGS sequence"/>
</dbReference>
<evidence type="ECO:0000313" key="2">
    <source>
        <dbReference type="EMBL" id="CAB1431111.1"/>
    </source>
</evidence>
<sequence length="212" mass="23423">MEWGSAGSYANPLKELYPLLVLLPPSVSDLTLNRPKLTEGWALHESCRLARNVGFDERVNTVSSQTPALTREARSGSSPQPTARSENTNPESLYLRNATARPTEPDASDSPMNALYSNEALVDALCLERDLLRHSFALKPNCLFAPRSGLLLECEAQKHENQPLLASETARKRDFSKAHYRRGNSVIGLKKPDPHPIRGSDFKNVVFNQAGS</sequence>
<accession>A0A9N7UJ50</accession>